<dbReference type="Pfam" id="PF24801">
    <property type="entry name" value="FNIII-A_GpJ"/>
    <property type="match status" value="1"/>
</dbReference>
<dbReference type="AlphaFoldDB" id="A0A0F4TAW4"/>
<dbReference type="EMBL" id="LACD01000022">
    <property type="protein sequence ID" value="KJZ41566.1"/>
    <property type="molecule type" value="Genomic_DNA"/>
</dbReference>
<dbReference type="InterPro" id="IPR032876">
    <property type="entry name" value="J_dom"/>
</dbReference>
<feature type="domain" description="Tip attachment protein J" evidence="2">
    <location>
        <begin position="350"/>
        <end position="501"/>
    </location>
</feature>
<dbReference type="InterPro" id="IPR055385">
    <property type="entry name" value="GpJ_HDII-ins2"/>
</dbReference>
<sequence length="1071" mass="114244">MSEVIVGRKGGGKSGGSSTSGSVRAAVEAPDSLRSRQHVRVLHAICEGEIEGFVGGDQGIFFDDVPLQNADGSYNFSSVSIDKRTGTQWQGYMPITGLEAEQSVGVELKGWIPIERAITDNDADAVRITLSVPQLFSQNTQNGDTGGSSALVRLEVKHGSAGVWYLLCGDILINGKTMSRTQFSYYLRLPVSGGVPRYIRATRWGGDSTSSTVQNRTFFDSMTLLWDEKLRYPNTALCGVSIDAQQFASIPRMAFMVRGLKVLIPSNYNPATRTYSGSWSGSFIRAWTDNPAWVWYDMLTNTRYGLGGLLDTALVDKWSLYNIAQYCDAMVPNGYGGWEPRFACNLALTTQQDAWKLVNDMVSVFRAICFWAGGALTAVQDAPRSSRYLFNNSNVVGGDFSYQSVASDQRYNVAAVTWNDPLQQYKQSVEVVERPELIGKWGRIQQSDVVAVGCTSRGQARRLGRWLLYAESEAVTFAVGADGALPLPGDIIDVADANRAGARNGGRLLAGSTASTLLLDAPIGLAGTGVVGVVMPDGSYASAAVTVGAGATSITVSPPLATAPLATAPWVFSTAALETQKFRVIGISEGDDGTYAISAVAFDPDKFNQVEYGTPDVDNPTSIVNLGRPDAVGQLTFLESLYDTGTGLAAARLSVSWTQPARAMRYQVEVMKPGGNWEYVGEVSTPSIDFDSASSGLWSVRVTPKSVLGFAGPAPIQTYTAQALLAPPGALSGLRLDVINSVATLAWDPAPELDVKLGGSINIRHSRSTSANWDTALPLTEVAGRSTSAVVSLLPGKYLVRAVDSSGVGGPITEVWSDAQVPLPENVVLTVTESPGFSGVGVNAAVSDGVLKMAAIGQFDDIPDLDAWLGEIDKYGGSHLTMTYSFAAPSDLGYVYDCRLTANVEAVLYDDGSYIDTIADFDSMISIDGDPPVGASLSLWVRTSDVFPVAWSAWKPFVVGDYRARLFDFQLRGEVLLATNWIDVSTLEVTIDMPDRVESGNDLVVPAGGLAITYAPPFIANPAVSLTAQGLSPGDYLDVSAKTATGFTVFIRNSSGVAQSGRSIDYISKGY</sequence>
<evidence type="ECO:0000313" key="5">
    <source>
        <dbReference type="Proteomes" id="UP000033500"/>
    </source>
</evidence>
<organism evidence="4 5">
    <name type="scientific">Pseudomonas fluorescens</name>
    <dbReference type="NCBI Taxonomy" id="294"/>
    <lineage>
        <taxon>Bacteria</taxon>
        <taxon>Pseudomonadati</taxon>
        <taxon>Pseudomonadota</taxon>
        <taxon>Gammaproteobacteria</taxon>
        <taxon>Pseudomonadales</taxon>
        <taxon>Pseudomonadaceae</taxon>
        <taxon>Pseudomonas</taxon>
    </lineage>
</organism>
<name>A0A0F4TAW4_PSEFL</name>
<evidence type="ECO:0000256" key="1">
    <source>
        <dbReference type="SAM" id="MobiDB-lite"/>
    </source>
</evidence>
<reference evidence="4 5" key="1">
    <citation type="submission" date="2015-03" db="EMBL/GenBank/DDBJ databases">
        <title>Comparative genomics of Pseudomonas insights into diversity of traits involved in vanlence and defense.</title>
        <authorList>
            <person name="Qin Y."/>
        </authorList>
    </citation>
    <scope>NUCLEOTIDE SEQUENCE [LARGE SCALE GENOMIC DNA]</scope>
    <source>
        <strain evidence="4 5">C3</strain>
    </source>
</reference>
<comment type="caution">
    <text evidence="4">The sequence shown here is derived from an EMBL/GenBank/DDBJ whole genome shotgun (WGS) entry which is preliminary data.</text>
</comment>
<dbReference type="PANTHER" id="PTHR36251:SF2">
    <property type="entry name" value="GIFSY-2 PROPHAGE HOST SPECIFICITY PROTEIN J, PHAGE LAMBDA"/>
    <property type="match status" value="1"/>
</dbReference>
<dbReference type="PATRIC" id="fig|294.131.peg.2339"/>
<feature type="region of interest" description="Disordered" evidence="1">
    <location>
        <begin position="1"/>
        <end position="29"/>
    </location>
</feature>
<dbReference type="Pfam" id="PF13550">
    <property type="entry name" value="Phage-tail_3"/>
    <property type="match status" value="1"/>
</dbReference>
<feature type="domain" description="Tip attachment protein J HDII-ins2" evidence="3">
    <location>
        <begin position="99"/>
        <end position="225"/>
    </location>
</feature>
<gene>
    <name evidence="4" type="ORF">VC34_17385</name>
</gene>
<dbReference type="InterPro" id="IPR053171">
    <property type="entry name" value="Viral_Tip_Attach_Protein"/>
</dbReference>
<protein>
    <submittedName>
        <fullName evidence="4">Tail protein</fullName>
    </submittedName>
</protein>
<evidence type="ECO:0000259" key="3">
    <source>
        <dbReference type="Pfam" id="PF24801"/>
    </source>
</evidence>
<evidence type="ECO:0000259" key="2">
    <source>
        <dbReference type="Pfam" id="PF13550"/>
    </source>
</evidence>
<evidence type="ECO:0000313" key="4">
    <source>
        <dbReference type="EMBL" id="KJZ41566.1"/>
    </source>
</evidence>
<dbReference type="RefSeq" id="WP_046047639.1">
    <property type="nucleotide sequence ID" value="NZ_LACD01000022.1"/>
</dbReference>
<accession>A0A0F4TAW4</accession>
<proteinExistence type="predicted"/>
<dbReference type="Proteomes" id="UP000033500">
    <property type="component" value="Unassembled WGS sequence"/>
</dbReference>
<dbReference type="PANTHER" id="PTHR36251">
    <property type="entry name" value="FELS-1 PROPHAGE HOST SPECIFICITY PROTEIN-RELATED"/>
    <property type="match status" value="1"/>
</dbReference>